<reference evidence="3" key="1">
    <citation type="submission" date="2016-10" db="EMBL/GenBank/DDBJ databases">
        <authorList>
            <person name="Varghese N."/>
            <person name="Submissions S."/>
        </authorList>
    </citation>
    <scope>NUCLEOTIDE SEQUENCE [LARGE SCALE GENOMIC DNA]</scope>
    <source>
        <strain evidence="3">DSM 19181</strain>
    </source>
</reference>
<feature type="transmembrane region" description="Helical" evidence="1">
    <location>
        <begin position="87"/>
        <end position="106"/>
    </location>
</feature>
<evidence type="ECO:0008006" key="4">
    <source>
        <dbReference type="Google" id="ProtNLM"/>
    </source>
</evidence>
<evidence type="ECO:0000313" key="2">
    <source>
        <dbReference type="EMBL" id="SDJ67599.1"/>
    </source>
</evidence>
<proteinExistence type="predicted"/>
<feature type="transmembrane region" description="Helical" evidence="1">
    <location>
        <begin position="57"/>
        <end position="75"/>
    </location>
</feature>
<sequence>MTNKQLEKDMLKAKKRRPSFFDTTLAVFSILYGQFIIQVEGYLITITEPYFHPLPNRLIGALLVLAGAIKLIGILTDYTPMRKVGIWALSGLWSGLFVLALTFSFGSGYPNSGYLFNGFILAVCLRVSLRGNYD</sequence>
<feature type="transmembrane region" description="Helical" evidence="1">
    <location>
        <begin position="20"/>
        <end position="37"/>
    </location>
</feature>
<dbReference type="OrthoDB" id="2156470at2"/>
<organism evidence="2 3">
    <name type="scientific">Alkalibacterium thalassium</name>
    <dbReference type="NCBI Taxonomy" id="426701"/>
    <lineage>
        <taxon>Bacteria</taxon>
        <taxon>Bacillati</taxon>
        <taxon>Bacillota</taxon>
        <taxon>Bacilli</taxon>
        <taxon>Lactobacillales</taxon>
        <taxon>Carnobacteriaceae</taxon>
        <taxon>Alkalibacterium</taxon>
    </lineage>
</organism>
<accession>A0A1G8VNS6</accession>
<evidence type="ECO:0000256" key="1">
    <source>
        <dbReference type="SAM" id="Phobius"/>
    </source>
</evidence>
<dbReference type="Proteomes" id="UP000199433">
    <property type="component" value="Unassembled WGS sequence"/>
</dbReference>
<protein>
    <recommendedName>
        <fullName evidence="4">DoxX-like family protein</fullName>
    </recommendedName>
</protein>
<keyword evidence="1" id="KW-0812">Transmembrane</keyword>
<dbReference type="STRING" id="426701.SAMN04488098_100241"/>
<dbReference type="EMBL" id="FNFK01000002">
    <property type="protein sequence ID" value="SDJ67599.1"/>
    <property type="molecule type" value="Genomic_DNA"/>
</dbReference>
<gene>
    <name evidence="2" type="ORF">SAMN04488098_100241</name>
</gene>
<keyword evidence="1" id="KW-1133">Transmembrane helix</keyword>
<dbReference type="AlphaFoldDB" id="A0A1G8VNS6"/>
<keyword evidence="3" id="KW-1185">Reference proteome</keyword>
<keyword evidence="1" id="KW-0472">Membrane</keyword>
<evidence type="ECO:0000313" key="3">
    <source>
        <dbReference type="Proteomes" id="UP000199433"/>
    </source>
</evidence>
<dbReference type="RefSeq" id="WP_091264320.1">
    <property type="nucleotide sequence ID" value="NZ_FNFK01000002.1"/>
</dbReference>
<name>A0A1G8VNS6_9LACT</name>